<evidence type="ECO:0000313" key="5">
    <source>
        <dbReference type="Proteomes" id="UP000799757"/>
    </source>
</evidence>
<feature type="region of interest" description="Disordered" evidence="2">
    <location>
        <begin position="191"/>
        <end position="211"/>
    </location>
</feature>
<dbReference type="EMBL" id="MU001760">
    <property type="protein sequence ID" value="KAF2799653.1"/>
    <property type="molecule type" value="Genomic_DNA"/>
</dbReference>
<accession>A0A6A6XTV2</accession>
<comment type="similarity">
    <text evidence="1">Belongs to the opioid growth factor receptor family.</text>
</comment>
<evidence type="ECO:0000259" key="3">
    <source>
        <dbReference type="Pfam" id="PF04664"/>
    </source>
</evidence>
<feature type="region of interest" description="Disordered" evidence="2">
    <location>
        <begin position="405"/>
        <end position="475"/>
    </location>
</feature>
<dbReference type="PANTHER" id="PTHR14015:SF2">
    <property type="entry name" value="OPIOID GROWTH FACTOR RECEPTOR (OGFR) CONSERVED DOMAIN-CONTAINING PROTEIN"/>
    <property type="match status" value="1"/>
</dbReference>
<name>A0A6A6XTV2_9PLEO</name>
<evidence type="ECO:0000256" key="1">
    <source>
        <dbReference type="ARBA" id="ARBA00010365"/>
    </source>
</evidence>
<feature type="domain" description="Opioid growth factor receptor (OGFr) conserved" evidence="3">
    <location>
        <begin position="114"/>
        <end position="189"/>
    </location>
</feature>
<reference evidence="4" key="1">
    <citation type="journal article" date="2020" name="Stud. Mycol.">
        <title>101 Dothideomycetes genomes: a test case for predicting lifestyles and emergence of pathogens.</title>
        <authorList>
            <person name="Haridas S."/>
            <person name="Albert R."/>
            <person name="Binder M."/>
            <person name="Bloem J."/>
            <person name="Labutti K."/>
            <person name="Salamov A."/>
            <person name="Andreopoulos B."/>
            <person name="Baker S."/>
            <person name="Barry K."/>
            <person name="Bills G."/>
            <person name="Bluhm B."/>
            <person name="Cannon C."/>
            <person name="Castanera R."/>
            <person name="Culley D."/>
            <person name="Daum C."/>
            <person name="Ezra D."/>
            <person name="Gonzalez J."/>
            <person name="Henrissat B."/>
            <person name="Kuo A."/>
            <person name="Liang C."/>
            <person name="Lipzen A."/>
            <person name="Lutzoni F."/>
            <person name="Magnuson J."/>
            <person name="Mondo S."/>
            <person name="Nolan M."/>
            <person name="Ohm R."/>
            <person name="Pangilinan J."/>
            <person name="Park H.-J."/>
            <person name="Ramirez L."/>
            <person name="Alfaro M."/>
            <person name="Sun H."/>
            <person name="Tritt A."/>
            <person name="Yoshinaga Y."/>
            <person name="Zwiers L.-H."/>
            <person name="Turgeon B."/>
            <person name="Goodwin S."/>
            <person name="Spatafora J."/>
            <person name="Crous P."/>
            <person name="Grigoriev I."/>
        </authorList>
    </citation>
    <scope>NUCLEOTIDE SEQUENCE</scope>
    <source>
        <strain evidence="4">CBS 109.77</strain>
    </source>
</reference>
<organism evidence="4 5">
    <name type="scientific">Melanomma pulvis-pyrius CBS 109.77</name>
    <dbReference type="NCBI Taxonomy" id="1314802"/>
    <lineage>
        <taxon>Eukaryota</taxon>
        <taxon>Fungi</taxon>
        <taxon>Dikarya</taxon>
        <taxon>Ascomycota</taxon>
        <taxon>Pezizomycotina</taxon>
        <taxon>Dothideomycetes</taxon>
        <taxon>Pleosporomycetidae</taxon>
        <taxon>Pleosporales</taxon>
        <taxon>Melanommataceae</taxon>
        <taxon>Melanomma</taxon>
    </lineage>
</organism>
<dbReference type="InterPro" id="IPR039574">
    <property type="entry name" value="OGFr"/>
</dbReference>
<sequence>MYYPEREADKHRLRSAFAHILKRRPTTNSKPNPKPKSIRYENTSTPTATYKTPDLYPTFTMAPSNPFQFFRSKTEDSMEGPKKESLVIRFYDPDVKATDSRGRDLEYILGWGDRQLEQCHDYIQMLFPLPEGSPYNWAAPVINREVLEAFRSRSELRDALRRSLVRILDFYGFEVVSEEEAEEIAKANELAKAKEESKVEGKDEDETEEEQYGNILVQPNSAVHGLAEDGTHPNQLPNDDLQTSTNAQEPQPQQIEAHSDATMASNSATPADQPTEPSANLPTATDPITEPAIAPESKLSTGLTSGFVVIRAAHWPQNSRNWAIRFDHNHLRITRILRCLRVLGLQVECDAFYSALKDVYNDPSININQRSMSYWRKAVRQPLYIAPDGDRVMWLKRWEEEHAEAAEQKSKDEAEEEESSEDEVVSKKVKVDKAEHVEGKPSAESASSKIDASTVRENPDIEMADPKPSTSITDP</sequence>
<dbReference type="GO" id="GO:0016020">
    <property type="term" value="C:membrane"/>
    <property type="evidence" value="ECO:0007669"/>
    <property type="project" value="InterPro"/>
</dbReference>
<evidence type="ECO:0000313" key="4">
    <source>
        <dbReference type="EMBL" id="KAF2799653.1"/>
    </source>
</evidence>
<dbReference type="InterPro" id="IPR006757">
    <property type="entry name" value="OGF_rcpt"/>
</dbReference>
<dbReference type="AlphaFoldDB" id="A0A6A6XTV2"/>
<dbReference type="PANTHER" id="PTHR14015">
    <property type="entry name" value="OPIOID GROWTH FACTOR RECEPTOR OGFR ZETA-TYPE OPIOID RECEPTOR"/>
    <property type="match status" value="1"/>
</dbReference>
<dbReference type="Proteomes" id="UP000799757">
    <property type="component" value="Unassembled WGS sequence"/>
</dbReference>
<feature type="compositionally biased region" description="Basic and acidic residues" evidence="2">
    <location>
        <begin position="191"/>
        <end position="201"/>
    </location>
</feature>
<dbReference type="GO" id="GO:0140625">
    <property type="term" value="F:opioid growth factor receptor activity"/>
    <property type="evidence" value="ECO:0007669"/>
    <property type="project" value="InterPro"/>
</dbReference>
<feature type="region of interest" description="Disordered" evidence="2">
    <location>
        <begin position="224"/>
        <end position="289"/>
    </location>
</feature>
<proteinExistence type="inferred from homology"/>
<keyword evidence="5" id="KW-1185">Reference proteome</keyword>
<dbReference type="Pfam" id="PF04664">
    <property type="entry name" value="OGFr_N"/>
    <property type="match status" value="1"/>
</dbReference>
<feature type="compositionally biased region" description="Basic and acidic residues" evidence="2">
    <location>
        <begin position="424"/>
        <end position="441"/>
    </location>
</feature>
<protein>
    <recommendedName>
        <fullName evidence="3">Opioid growth factor receptor (OGFr) conserved domain-containing protein</fullName>
    </recommendedName>
</protein>
<dbReference type="OrthoDB" id="9030204at2759"/>
<feature type="compositionally biased region" description="Acidic residues" evidence="2">
    <location>
        <begin position="413"/>
        <end position="423"/>
    </location>
</feature>
<feature type="region of interest" description="Disordered" evidence="2">
    <location>
        <begin position="21"/>
        <end position="46"/>
    </location>
</feature>
<evidence type="ECO:0000256" key="2">
    <source>
        <dbReference type="SAM" id="MobiDB-lite"/>
    </source>
</evidence>
<gene>
    <name evidence="4" type="ORF">K505DRAFT_320977</name>
</gene>
<feature type="compositionally biased region" description="Polar residues" evidence="2">
    <location>
        <begin position="232"/>
        <end position="283"/>
    </location>
</feature>
<feature type="compositionally biased region" description="Acidic residues" evidence="2">
    <location>
        <begin position="202"/>
        <end position="211"/>
    </location>
</feature>